<evidence type="ECO:0000259" key="1">
    <source>
        <dbReference type="Pfam" id="PF04738"/>
    </source>
</evidence>
<protein>
    <submittedName>
        <fullName evidence="3">Lantibiotic dehydratase</fullName>
    </submittedName>
</protein>
<comment type="caution">
    <text evidence="3">The sequence shown here is derived from an EMBL/GenBank/DDBJ whole genome shotgun (WGS) entry which is preliminary data.</text>
</comment>
<dbReference type="Proteomes" id="UP000613030">
    <property type="component" value="Unassembled WGS sequence"/>
</dbReference>
<reference evidence="3 4" key="1">
    <citation type="submission" date="2021-01" db="EMBL/GenBank/DDBJ databases">
        <title>Chryseolinea sp. Jin1 Genome sequencing and assembly.</title>
        <authorList>
            <person name="Kim I."/>
        </authorList>
    </citation>
    <scope>NUCLEOTIDE SEQUENCE [LARGE SCALE GENOMIC DNA]</scope>
    <source>
        <strain evidence="3 4">Jin1</strain>
    </source>
</reference>
<proteinExistence type="predicted"/>
<evidence type="ECO:0000313" key="4">
    <source>
        <dbReference type="Proteomes" id="UP000613030"/>
    </source>
</evidence>
<gene>
    <name evidence="3" type="ORF">JI741_09090</name>
</gene>
<evidence type="ECO:0000313" key="3">
    <source>
        <dbReference type="EMBL" id="MBL0741374.1"/>
    </source>
</evidence>
<accession>A0ABS1KPI8</accession>
<feature type="domain" description="Lantibiotic dehydratase N-terminal" evidence="1">
    <location>
        <begin position="34"/>
        <end position="677"/>
    </location>
</feature>
<keyword evidence="4" id="KW-1185">Reference proteome</keyword>
<dbReference type="Pfam" id="PF04738">
    <property type="entry name" value="Lant_dehydr_N"/>
    <property type="match status" value="1"/>
</dbReference>
<dbReference type="EMBL" id="JAERRB010000002">
    <property type="protein sequence ID" value="MBL0741374.1"/>
    <property type="molecule type" value="Genomic_DNA"/>
</dbReference>
<feature type="domain" description="Thiopeptide-type bacteriocin biosynthesis" evidence="2">
    <location>
        <begin position="744"/>
        <end position="1007"/>
    </location>
</feature>
<evidence type="ECO:0000259" key="2">
    <source>
        <dbReference type="Pfam" id="PF14028"/>
    </source>
</evidence>
<name>A0ABS1KPI8_9BACT</name>
<dbReference type="NCBIfam" id="TIGR03891">
    <property type="entry name" value="thiopep_ocin"/>
    <property type="match status" value="1"/>
</dbReference>
<sequence length="1017" mass="115536">MITHESYFILRTPLFPYHTADLLDIDALKSKFSDPMVKEALYLASSALYAKLDPFLQSALSEGEMKRVAFSLQKYLLRLSCRPTPFGLFSGITKGIWSDTPQTILPASIKRHTRLDTDFVSTLAAAMMAQPEIGDAVKFFPNNTLYAVGNTLRYIEYTIENGRRTYSLSNLDDNDSIRHVLEQARHGKNKRALALSLVNDDIDFEEAYGFVELIIRNQLLTSELEINLTRCDYFSNVQSVLQQHRIPAPVLDHIQKYLTQLDRQVAHENLSVYPALMNTLRQFANPNSPVNYLQVDAYRDGTVALTRNIADTVQDAVETLSGLMAPEEGKTLDDFCKAFYERYEHQTIDLCIALDPEVGVGYPVQYSVPIEDSMLLKDIGFAREKDAVVFTSSDFYKFLLGKYHEAIQHKQPLLLTKDELRPFIKPGKLPSSLYAFVSLHNKTLATGEQHTDVFFTGAYGPSAASLIARFCHLRKDIADDLCETLRREEQNYADAIFAEVVHANEARIGNISTRPVLRPYEIPILARSGVDNDHTVSINDLTLALVGGRLVLRSKKLDREIIPRLSSAHNFSNDTIAAYRFLCDLQYQGIQSSVMWDWGPLKNAPYLPTVKMGNVILSAAKWQLTAGEVEAIAKTDNVKRVVEALRKKHGIPRRVVLGERDNKIPLDLENDSHLPVLQKLVETINVLEESITNEGNLLFRDAAGNGYSNELIVPLANNAAQGHHTPSRTMPLKARRSFALGSEWIYYKIYCNTRASDQVLLALVKPLAEYLLEQGIVDRWFFIRYRDPLNHVRVRFNGKGLFYHTVIAEFQKGAHRLMEAGVISDIQTTTYRREIERYGDENIDTSESLFFLDSESVIQLLAHVDDEDLRWKLGLALVNQWFQVFDMGATEQQAIVYDLRQQFFKEMDVTSAMKRSLADKLRGYRTAIGQVLQGDAFAEPIQEIILTRGVAMRPFAAEILKKQREGTLSVPVPLLLKHYIHLSLNRLLPANPRYHEMVLYDFLFQHYQSQAKRNVVV</sequence>
<dbReference type="InterPro" id="IPR023809">
    <property type="entry name" value="Thiopep_bacteriocin_synth_dom"/>
</dbReference>
<dbReference type="Pfam" id="PF14028">
    <property type="entry name" value="Lant_dehydr_C"/>
    <property type="match status" value="1"/>
</dbReference>
<dbReference type="RefSeq" id="WP_202008722.1">
    <property type="nucleotide sequence ID" value="NZ_JAERRB010000002.1"/>
</dbReference>
<dbReference type="InterPro" id="IPR006827">
    <property type="entry name" value="Lant_deHydtase_N"/>
</dbReference>
<organism evidence="3 4">
    <name type="scientific">Chryseolinea lacunae</name>
    <dbReference type="NCBI Taxonomy" id="2801331"/>
    <lineage>
        <taxon>Bacteria</taxon>
        <taxon>Pseudomonadati</taxon>
        <taxon>Bacteroidota</taxon>
        <taxon>Cytophagia</taxon>
        <taxon>Cytophagales</taxon>
        <taxon>Fulvivirgaceae</taxon>
        <taxon>Chryseolinea</taxon>
    </lineage>
</organism>